<keyword evidence="5" id="KW-1133">Transmembrane helix</keyword>
<dbReference type="SUPFAM" id="SSF50199">
    <property type="entry name" value="Staphylococcal nuclease"/>
    <property type="match status" value="1"/>
</dbReference>
<organism evidence="7 8">
    <name type="scientific">Cyclospora cayetanensis</name>
    <dbReference type="NCBI Taxonomy" id="88456"/>
    <lineage>
        <taxon>Eukaryota</taxon>
        <taxon>Sar</taxon>
        <taxon>Alveolata</taxon>
        <taxon>Apicomplexa</taxon>
        <taxon>Conoidasida</taxon>
        <taxon>Coccidia</taxon>
        <taxon>Eucoccidiorida</taxon>
        <taxon>Eimeriorina</taxon>
        <taxon>Eimeriidae</taxon>
        <taxon>Cyclospora</taxon>
    </lineage>
</organism>
<dbReference type="InterPro" id="IPR035437">
    <property type="entry name" value="SNase_OB-fold_sf"/>
</dbReference>
<dbReference type="GO" id="GO:0004519">
    <property type="term" value="F:endonuclease activity"/>
    <property type="evidence" value="ECO:0007669"/>
    <property type="project" value="UniProtKB-KW"/>
</dbReference>
<gene>
    <name evidence="8" type="primary">LOC34623131</name>
</gene>
<sequence length="478" mass="52117">MARLTDKREGPSKQTLPTSWLSRHQALSRWALLLAGVSVSVFSAYWGLFYSNTGLRRSSFDSELPPSSAFPAITLSWLLTGEPHPPAAPSHESAPFACLVAVVVDGDTIRCIPVLTDAEVSIHFPAQQQPTLRPLLAALENLTTVYSNLRAPPQLTLPTVASSCSPISSCTLNVRLYAIDAPETRKRGIRKADPDSRGKEQAPEALPSMVYGSAFLDVGGQPLGVAAAAALADMVLGRVVLVVPLRLDQYKRILARVLLPAVTHRSTEGSMAFASYFHAVFTHIAAQAIPTDSEGQLVNKAPPKEAGQSAQRLVEALEAPYSQKETLHALAIAKDTLWKLRKPSGFSRPSKSSNSPDLEEGPRESGARVREACYLLQILEQSRIPLLFDVSDVLLRRGLSVLYTGGGRVYAGRRPQLEELQRTAERNKEGIWGLPIELRESPMEYKRRKKTFPCCESGALFLRNVQGTSSYSVADALL</sequence>
<keyword evidence="7" id="KW-1185">Reference proteome</keyword>
<evidence type="ECO:0000256" key="1">
    <source>
        <dbReference type="ARBA" id="ARBA00022722"/>
    </source>
</evidence>
<dbReference type="GeneID" id="34623131"/>
<protein>
    <submittedName>
        <fullName evidence="8">Uncharacterized protein LOC34623131</fullName>
    </submittedName>
</protein>
<evidence type="ECO:0000256" key="5">
    <source>
        <dbReference type="SAM" id="Phobius"/>
    </source>
</evidence>
<evidence type="ECO:0000256" key="4">
    <source>
        <dbReference type="SAM" id="MobiDB-lite"/>
    </source>
</evidence>
<feature type="compositionally biased region" description="Polar residues" evidence="4">
    <location>
        <begin position="347"/>
        <end position="356"/>
    </location>
</feature>
<dbReference type="PANTHER" id="PTHR12302">
    <property type="entry name" value="EBNA2 BINDING PROTEIN P100"/>
    <property type="match status" value="1"/>
</dbReference>
<reference evidence="8" key="1">
    <citation type="submission" date="2025-08" db="UniProtKB">
        <authorList>
            <consortium name="RefSeq"/>
        </authorList>
    </citation>
    <scope>IDENTIFICATION</scope>
</reference>
<evidence type="ECO:0000256" key="2">
    <source>
        <dbReference type="ARBA" id="ARBA00022759"/>
    </source>
</evidence>
<keyword evidence="5" id="KW-0472">Membrane</keyword>
<feature type="region of interest" description="Disordered" evidence="4">
    <location>
        <begin position="344"/>
        <end position="364"/>
    </location>
</feature>
<proteinExistence type="predicted"/>
<feature type="domain" description="TNase-like" evidence="6">
    <location>
        <begin position="94"/>
        <end position="330"/>
    </location>
</feature>
<keyword evidence="1" id="KW-0540">Nuclease</keyword>
<name>A0A6P5WCD3_9EIME</name>
<dbReference type="Proteomes" id="UP000515125">
    <property type="component" value="Unplaced"/>
</dbReference>
<evidence type="ECO:0000313" key="8">
    <source>
        <dbReference type="RefSeq" id="XP_022587688.2"/>
    </source>
</evidence>
<dbReference type="PANTHER" id="PTHR12302:SF3">
    <property type="entry name" value="SERINE_THREONINE-PROTEIN KINASE 31"/>
    <property type="match status" value="1"/>
</dbReference>
<accession>A0A6P5WCD3</accession>
<dbReference type="InterPro" id="IPR016071">
    <property type="entry name" value="Staphylococal_nuclease_OB-fold"/>
</dbReference>
<dbReference type="Pfam" id="PF00565">
    <property type="entry name" value="SNase"/>
    <property type="match status" value="1"/>
</dbReference>
<dbReference type="RefSeq" id="XP_022587688.2">
    <property type="nucleotide sequence ID" value="XM_022736263.2"/>
</dbReference>
<dbReference type="OrthoDB" id="430293at2759"/>
<dbReference type="GO" id="GO:0016787">
    <property type="term" value="F:hydrolase activity"/>
    <property type="evidence" value="ECO:0007669"/>
    <property type="project" value="UniProtKB-KW"/>
</dbReference>
<evidence type="ECO:0000256" key="3">
    <source>
        <dbReference type="ARBA" id="ARBA00022801"/>
    </source>
</evidence>
<keyword evidence="2" id="KW-0255">Endonuclease</keyword>
<feature type="transmembrane region" description="Helical" evidence="5">
    <location>
        <begin position="30"/>
        <end position="49"/>
    </location>
</feature>
<dbReference type="AlphaFoldDB" id="A0A6P5WCD3"/>
<evidence type="ECO:0000259" key="6">
    <source>
        <dbReference type="SMART" id="SM00318"/>
    </source>
</evidence>
<dbReference type="Gene3D" id="2.40.50.90">
    <property type="match status" value="1"/>
</dbReference>
<keyword evidence="3" id="KW-0378">Hydrolase</keyword>
<evidence type="ECO:0000313" key="7">
    <source>
        <dbReference type="Proteomes" id="UP000515125"/>
    </source>
</evidence>
<dbReference type="GO" id="GO:0005737">
    <property type="term" value="C:cytoplasm"/>
    <property type="evidence" value="ECO:0007669"/>
    <property type="project" value="TreeGrafter"/>
</dbReference>
<dbReference type="SMART" id="SM00318">
    <property type="entry name" value="SNc"/>
    <property type="match status" value="1"/>
</dbReference>
<keyword evidence="5" id="KW-0812">Transmembrane</keyword>